<accession>A0A1H3EXN8</accession>
<dbReference type="OrthoDB" id="7651677at2"/>
<name>A0A1H3EXN8_9RHOB</name>
<evidence type="ECO:0000313" key="2">
    <source>
        <dbReference type="EMBL" id="SDX83355.1"/>
    </source>
</evidence>
<organism evidence="2 3">
    <name type="scientific">Citreimonas salinaria</name>
    <dbReference type="NCBI Taxonomy" id="321339"/>
    <lineage>
        <taxon>Bacteria</taxon>
        <taxon>Pseudomonadati</taxon>
        <taxon>Pseudomonadota</taxon>
        <taxon>Alphaproteobacteria</taxon>
        <taxon>Rhodobacterales</taxon>
        <taxon>Roseobacteraceae</taxon>
        <taxon>Citreimonas</taxon>
    </lineage>
</organism>
<dbReference type="Proteomes" id="UP000199286">
    <property type="component" value="Unassembled WGS sequence"/>
</dbReference>
<proteinExistence type="predicted"/>
<dbReference type="EMBL" id="FNPF01000001">
    <property type="protein sequence ID" value="SDX83355.1"/>
    <property type="molecule type" value="Genomic_DNA"/>
</dbReference>
<dbReference type="RefSeq" id="WP_089877476.1">
    <property type="nucleotide sequence ID" value="NZ_FNPF01000001.1"/>
</dbReference>
<keyword evidence="1" id="KW-0732">Signal</keyword>
<dbReference type="STRING" id="321339.SAMN05444340_10148"/>
<keyword evidence="3" id="KW-1185">Reference proteome</keyword>
<protein>
    <submittedName>
        <fullName evidence="2">Nickel transport protein</fullName>
    </submittedName>
</protein>
<dbReference type="AlphaFoldDB" id="A0A1H3EXN8"/>
<evidence type="ECO:0000256" key="1">
    <source>
        <dbReference type="SAM" id="SignalP"/>
    </source>
</evidence>
<feature type="chain" id="PRO_5011679154" evidence="1">
    <location>
        <begin position="22"/>
        <end position="114"/>
    </location>
</feature>
<gene>
    <name evidence="2" type="ORF">SAMN05444340_10148</name>
</gene>
<sequence length="114" mass="11935">MIRGTLLATVALGALAGPAMAHDLRVFARVDGESVVVETTFSNGRAPVSGEIALSDAEGAPIWTVPLDDDGETAFPLPDGIADTGMRIDVTVSEGHSEYWLLTPGDIARGKEEE</sequence>
<reference evidence="2 3" key="1">
    <citation type="submission" date="2016-10" db="EMBL/GenBank/DDBJ databases">
        <authorList>
            <person name="de Groot N.N."/>
        </authorList>
    </citation>
    <scope>NUCLEOTIDE SEQUENCE [LARGE SCALE GENOMIC DNA]</scope>
    <source>
        <strain evidence="2 3">DSM 26880</strain>
    </source>
</reference>
<feature type="signal peptide" evidence="1">
    <location>
        <begin position="1"/>
        <end position="21"/>
    </location>
</feature>
<evidence type="ECO:0000313" key="3">
    <source>
        <dbReference type="Proteomes" id="UP000199286"/>
    </source>
</evidence>